<comment type="subcellular location">
    <subcellularLocation>
        <location evidence="1">Membrane</location>
        <topology evidence="1">Multi-pass membrane protein</topology>
    </subcellularLocation>
</comment>
<dbReference type="CDD" id="cd11476">
    <property type="entry name" value="SLC5sbd_DUR3"/>
    <property type="match status" value="1"/>
</dbReference>
<accession>A0A0C9SWY1</accession>
<dbReference type="PROSITE" id="PS50283">
    <property type="entry name" value="NA_SOLUT_SYMP_3"/>
    <property type="match status" value="1"/>
</dbReference>
<dbReference type="PANTHER" id="PTHR46154:SF2">
    <property type="entry name" value="SOLUTE SYMPORTER FAMILY TRANSPORTER (AFU_ORTHOLOGUE AFUA_6G03200)"/>
    <property type="match status" value="1"/>
</dbReference>
<evidence type="ECO:0000256" key="1">
    <source>
        <dbReference type="ARBA" id="ARBA00004141"/>
    </source>
</evidence>
<evidence type="ECO:0000256" key="3">
    <source>
        <dbReference type="ARBA" id="ARBA00022692"/>
    </source>
</evidence>
<feature type="region of interest" description="Disordered" evidence="7">
    <location>
        <begin position="558"/>
        <end position="579"/>
    </location>
</feature>
<dbReference type="InterPro" id="IPR018212">
    <property type="entry name" value="Na/solute_symporter_CS"/>
</dbReference>
<evidence type="ECO:0000313" key="9">
    <source>
        <dbReference type="EMBL" id="KII84015.1"/>
    </source>
</evidence>
<feature type="transmembrane region" description="Helical" evidence="8">
    <location>
        <begin position="351"/>
        <end position="376"/>
    </location>
</feature>
<proteinExistence type="inferred from homology"/>
<feature type="transmembrane region" description="Helical" evidence="8">
    <location>
        <begin position="51"/>
        <end position="72"/>
    </location>
</feature>
<dbReference type="Pfam" id="PF00474">
    <property type="entry name" value="SSF"/>
    <property type="match status" value="1"/>
</dbReference>
<dbReference type="EMBL" id="KN832573">
    <property type="protein sequence ID" value="KII84015.1"/>
    <property type="molecule type" value="Genomic_DNA"/>
</dbReference>
<dbReference type="OrthoDB" id="6132759at2759"/>
<evidence type="ECO:0000313" key="10">
    <source>
        <dbReference type="Proteomes" id="UP000053263"/>
    </source>
</evidence>
<dbReference type="HOGENOM" id="CLU_010778_2_1_1"/>
<dbReference type="GO" id="GO:0005886">
    <property type="term" value="C:plasma membrane"/>
    <property type="evidence" value="ECO:0007669"/>
    <property type="project" value="TreeGrafter"/>
</dbReference>
<sequence>MSLLPQSAGYAVILGGGVFFAVFINALTWVQRNYTRYNPNRADEFSSASRSIKPGLLTVGIVSAWTWAAVFLQTGTLVYTYGISCAWWFGCGGFIEIAAFAYTSTQVKVKAGGASTFLQVAKVRFGALGHFTFMFAALLANFVISSEILVGGAGVIAGLTDVPTYAAVWLLPFVIVLYVLTGGLRATFAADYLHCVVLFVCLLVLVLSTYVRGDALGSPGHLWELLTEAAVRAPVVGNQDGSYLTFNSRGGMLYILIATFNNYGLSFLDQSYWQRAIAAKPAGTARAFLLAGISFFAIAFGIGSSLGLAARALETSPAFPTYPALMSAAEVGAGLAGPYASVAILGKAGAVMFLLIAFMATTSAFSAQLVAVSTIVSYDVYKEYFNRNATNKQLMWVNHATVIFWAVFMSGFSSVWVHIGLDLNFLFYIMGVATSGAVIPVALTMSWSKLNKVGAVAGVIGGIVLGLVVWFVAAIKLQGAITIVTLIDNQVILAAGVTALGSGGAIAVISSLIRPASFDFDLTRHIGFAGPAAVSSDSNTSFGDADRKVAPAEPSLAQEEKKGSAVDNSANAGASPFDSREEHEGEILALKKSWNTILGLTAAFLFVIYVLIPVPIAASHTIYNKPLFTLQAVAATTWVFIAIGIVVIWPILESRADLAALFRRISRRERVSVAADGL</sequence>
<keyword evidence="10" id="KW-1185">Reference proteome</keyword>
<evidence type="ECO:0000256" key="5">
    <source>
        <dbReference type="ARBA" id="ARBA00023136"/>
    </source>
</evidence>
<protein>
    <recommendedName>
        <fullName evidence="11">Na+/solute symporter</fullName>
    </recommendedName>
</protein>
<feature type="transmembrane region" description="Helical" evidence="8">
    <location>
        <begin position="192"/>
        <end position="211"/>
    </location>
</feature>
<keyword evidence="5 8" id="KW-0472">Membrane</keyword>
<keyword evidence="3 8" id="KW-0812">Transmembrane</keyword>
<organism evidence="9 10">
    <name type="scientific">Plicaturopsis crispa FD-325 SS-3</name>
    <dbReference type="NCBI Taxonomy" id="944288"/>
    <lineage>
        <taxon>Eukaryota</taxon>
        <taxon>Fungi</taxon>
        <taxon>Dikarya</taxon>
        <taxon>Basidiomycota</taxon>
        <taxon>Agaricomycotina</taxon>
        <taxon>Agaricomycetes</taxon>
        <taxon>Agaricomycetidae</taxon>
        <taxon>Amylocorticiales</taxon>
        <taxon>Amylocorticiaceae</taxon>
        <taxon>Plicatura</taxon>
        <taxon>Plicaturopsis crispa</taxon>
    </lineage>
</organism>
<dbReference type="Proteomes" id="UP000053263">
    <property type="component" value="Unassembled WGS sequence"/>
</dbReference>
<dbReference type="Gene3D" id="1.20.1730.10">
    <property type="entry name" value="Sodium/glucose cotransporter"/>
    <property type="match status" value="1"/>
</dbReference>
<feature type="transmembrane region" description="Helical" evidence="8">
    <location>
        <begin position="123"/>
        <end position="144"/>
    </location>
</feature>
<dbReference type="InterPro" id="IPR001734">
    <property type="entry name" value="Na/solute_symporter"/>
</dbReference>
<dbReference type="AlphaFoldDB" id="A0A0C9SWY1"/>
<evidence type="ECO:0000256" key="6">
    <source>
        <dbReference type="RuleBase" id="RU362091"/>
    </source>
</evidence>
<evidence type="ECO:0000256" key="7">
    <source>
        <dbReference type="SAM" id="MobiDB-lite"/>
    </source>
</evidence>
<feature type="transmembrane region" description="Helical" evidence="8">
    <location>
        <begin position="12"/>
        <end position="30"/>
    </location>
</feature>
<feature type="transmembrane region" description="Helical" evidence="8">
    <location>
        <begin position="597"/>
        <end position="618"/>
    </location>
</feature>
<feature type="transmembrane region" description="Helical" evidence="8">
    <location>
        <begin position="396"/>
        <end position="419"/>
    </location>
</feature>
<evidence type="ECO:0000256" key="2">
    <source>
        <dbReference type="ARBA" id="ARBA00006434"/>
    </source>
</evidence>
<feature type="transmembrane region" description="Helical" evidence="8">
    <location>
        <begin position="164"/>
        <end position="180"/>
    </location>
</feature>
<keyword evidence="4 8" id="KW-1133">Transmembrane helix</keyword>
<feature type="transmembrane region" description="Helical" evidence="8">
    <location>
        <begin position="491"/>
        <end position="513"/>
    </location>
</feature>
<feature type="transmembrane region" description="Helical" evidence="8">
    <location>
        <begin position="455"/>
        <end position="479"/>
    </location>
</feature>
<dbReference type="InterPro" id="IPR031155">
    <property type="entry name" value="DUR"/>
</dbReference>
<evidence type="ECO:0000256" key="4">
    <source>
        <dbReference type="ARBA" id="ARBA00022989"/>
    </source>
</evidence>
<name>A0A0C9SWY1_PLICR</name>
<dbReference type="PROSITE" id="PS00457">
    <property type="entry name" value="NA_SOLUT_SYMP_2"/>
    <property type="match status" value="1"/>
</dbReference>
<dbReference type="InterPro" id="IPR038377">
    <property type="entry name" value="Na/Glc_symporter_sf"/>
</dbReference>
<feature type="transmembrane region" description="Helical" evidence="8">
    <location>
        <begin position="288"/>
        <end position="310"/>
    </location>
</feature>
<evidence type="ECO:0008006" key="11">
    <source>
        <dbReference type="Google" id="ProtNLM"/>
    </source>
</evidence>
<dbReference type="PANTHER" id="PTHR46154">
    <property type="match status" value="1"/>
</dbReference>
<feature type="transmembrane region" description="Helical" evidence="8">
    <location>
        <begin position="630"/>
        <end position="652"/>
    </location>
</feature>
<reference evidence="9 10" key="1">
    <citation type="submission" date="2014-06" db="EMBL/GenBank/DDBJ databases">
        <title>Evolutionary Origins and Diversification of the Mycorrhizal Mutualists.</title>
        <authorList>
            <consortium name="DOE Joint Genome Institute"/>
            <consortium name="Mycorrhizal Genomics Consortium"/>
            <person name="Kohler A."/>
            <person name="Kuo A."/>
            <person name="Nagy L.G."/>
            <person name="Floudas D."/>
            <person name="Copeland A."/>
            <person name="Barry K.W."/>
            <person name="Cichocki N."/>
            <person name="Veneault-Fourrey C."/>
            <person name="LaButti K."/>
            <person name="Lindquist E.A."/>
            <person name="Lipzen A."/>
            <person name="Lundell T."/>
            <person name="Morin E."/>
            <person name="Murat C."/>
            <person name="Riley R."/>
            <person name="Ohm R."/>
            <person name="Sun H."/>
            <person name="Tunlid A."/>
            <person name="Henrissat B."/>
            <person name="Grigoriev I.V."/>
            <person name="Hibbett D.S."/>
            <person name="Martin F."/>
        </authorList>
    </citation>
    <scope>NUCLEOTIDE SEQUENCE [LARGE SCALE GENOMIC DNA]</scope>
    <source>
        <strain evidence="9 10">FD-325 SS-3</strain>
    </source>
</reference>
<feature type="transmembrane region" description="Helical" evidence="8">
    <location>
        <begin position="78"/>
        <end position="102"/>
    </location>
</feature>
<feature type="transmembrane region" description="Helical" evidence="8">
    <location>
        <begin position="425"/>
        <end position="443"/>
    </location>
</feature>
<dbReference type="GO" id="GO:0015204">
    <property type="term" value="F:urea transmembrane transporter activity"/>
    <property type="evidence" value="ECO:0007669"/>
    <property type="project" value="InterPro"/>
</dbReference>
<feature type="transmembrane region" description="Helical" evidence="8">
    <location>
        <begin position="251"/>
        <end position="268"/>
    </location>
</feature>
<gene>
    <name evidence="9" type="ORF">PLICRDRAFT_95677</name>
</gene>
<evidence type="ECO:0000256" key="8">
    <source>
        <dbReference type="SAM" id="Phobius"/>
    </source>
</evidence>
<comment type="similarity">
    <text evidence="2 6">Belongs to the sodium:solute symporter (SSF) (TC 2.A.21) family.</text>
</comment>